<dbReference type="EMBL" id="JAOVZR010000001">
    <property type="protein sequence ID" value="MCY0146685.1"/>
    <property type="molecule type" value="Genomic_DNA"/>
</dbReference>
<protein>
    <submittedName>
        <fullName evidence="3">Tim44/TimA family putative adaptor protein</fullName>
    </submittedName>
</protein>
<feature type="domain" description="Tim44-like" evidence="2">
    <location>
        <begin position="57"/>
        <end position="202"/>
    </location>
</feature>
<evidence type="ECO:0000313" key="3">
    <source>
        <dbReference type="EMBL" id="MCY0146685.1"/>
    </source>
</evidence>
<dbReference type="InterPro" id="IPR007379">
    <property type="entry name" value="Tim44-like_dom"/>
</dbReference>
<reference evidence="3" key="1">
    <citation type="submission" date="2022-10" db="EMBL/GenBank/DDBJ databases">
        <title>Hoeflea sp. G2-23, isolated from marine algae.</title>
        <authorList>
            <person name="Kristyanto S."/>
            <person name="Kim J.M."/>
            <person name="Jeon C.O."/>
        </authorList>
    </citation>
    <scope>NUCLEOTIDE SEQUENCE</scope>
    <source>
        <strain evidence="3">G2-23</strain>
    </source>
</reference>
<keyword evidence="1" id="KW-0812">Transmembrane</keyword>
<sequence>MSETAENGISLWPIIVFAIYWTYLIVTYEQRKGDWFKAFFDSRAPTPEAAAAREHIANSTTTAPKAPDDFDESAFLTEAAKAYERIVTNYGAGNTTELTGLVSTDVLDVFSLHIEASRARGEQPSLEIVTLVDMRIVAKDMDGARPEFKVRFEAEIRVGEPDAGLDHPPHHRSQLLIAVDIWTFQRKNTGSDQTWVVVETDAG</sequence>
<comment type="caution">
    <text evidence="3">The sequence shown here is derived from an EMBL/GenBank/DDBJ whole genome shotgun (WGS) entry which is preliminary data.</text>
</comment>
<accession>A0ABT3Z4I4</accession>
<keyword evidence="1" id="KW-1133">Transmembrane helix</keyword>
<evidence type="ECO:0000313" key="4">
    <source>
        <dbReference type="Proteomes" id="UP001073227"/>
    </source>
</evidence>
<dbReference type="Gene3D" id="3.10.450.240">
    <property type="match status" value="1"/>
</dbReference>
<name>A0ABT3Z4I4_9HYPH</name>
<gene>
    <name evidence="3" type="ORF">OEG84_02875</name>
</gene>
<dbReference type="NCBIfam" id="NF033779">
    <property type="entry name" value="Tim44_TimA_adap"/>
    <property type="match status" value="1"/>
</dbReference>
<dbReference type="RefSeq" id="WP_267652336.1">
    <property type="nucleotide sequence ID" value="NZ_JAOVZR010000001.1"/>
</dbReference>
<proteinExistence type="predicted"/>
<dbReference type="SUPFAM" id="SSF54427">
    <property type="entry name" value="NTF2-like"/>
    <property type="match status" value="1"/>
</dbReference>
<dbReference type="InterPro" id="IPR032710">
    <property type="entry name" value="NTF2-like_dom_sf"/>
</dbReference>
<keyword evidence="4" id="KW-1185">Reference proteome</keyword>
<feature type="transmembrane region" description="Helical" evidence="1">
    <location>
        <begin position="12"/>
        <end position="28"/>
    </location>
</feature>
<evidence type="ECO:0000256" key="1">
    <source>
        <dbReference type="SAM" id="Phobius"/>
    </source>
</evidence>
<dbReference type="Pfam" id="PF04280">
    <property type="entry name" value="Tim44"/>
    <property type="match status" value="1"/>
</dbReference>
<evidence type="ECO:0000259" key="2">
    <source>
        <dbReference type="SMART" id="SM00978"/>
    </source>
</evidence>
<dbReference type="Proteomes" id="UP001073227">
    <property type="component" value="Unassembled WGS sequence"/>
</dbReference>
<organism evidence="3 4">
    <name type="scientific">Hoeflea algicola</name>
    <dbReference type="NCBI Taxonomy" id="2983763"/>
    <lineage>
        <taxon>Bacteria</taxon>
        <taxon>Pseudomonadati</taxon>
        <taxon>Pseudomonadota</taxon>
        <taxon>Alphaproteobacteria</taxon>
        <taxon>Hyphomicrobiales</taxon>
        <taxon>Rhizobiaceae</taxon>
        <taxon>Hoeflea</taxon>
    </lineage>
</organism>
<keyword evidence="1" id="KW-0472">Membrane</keyword>
<dbReference type="SMART" id="SM00978">
    <property type="entry name" value="Tim44"/>
    <property type="match status" value="1"/>
</dbReference>